<keyword evidence="5" id="KW-0378">Hydrolase</keyword>
<evidence type="ECO:0000259" key="7">
    <source>
        <dbReference type="Pfam" id="PF00557"/>
    </source>
</evidence>
<comment type="similarity">
    <text evidence="6">Belongs to the peptidase M24A family.</text>
</comment>
<dbReference type="GO" id="GO:0004239">
    <property type="term" value="F:initiator methionyl aminopeptidase activity"/>
    <property type="evidence" value="ECO:0007669"/>
    <property type="project" value="UniProtKB-EC"/>
</dbReference>
<name>A0A1F7HF90_9BACT</name>
<dbReference type="GO" id="GO:0046872">
    <property type="term" value="F:metal ion binding"/>
    <property type="evidence" value="ECO:0007669"/>
    <property type="project" value="UniProtKB-KW"/>
</dbReference>
<evidence type="ECO:0000313" key="8">
    <source>
        <dbReference type="EMBL" id="OGK29452.1"/>
    </source>
</evidence>
<evidence type="ECO:0000256" key="5">
    <source>
        <dbReference type="ARBA" id="ARBA00022801"/>
    </source>
</evidence>
<evidence type="ECO:0000256" key="3">
    <source>
        <dbReference type="ARBA" id="ARBA00022670"/>
    </source>
</evidence>
<comment type="catalytic activity">
    <reaction evidence="6">
        <text>Release of N-terminal amino acids, preferentially methionine, from peptides and arylamides.</text>
        <dbReference type="EC" id="3.4.11.18"/>
    </reaction>
</comment>
<accession>A0A1F7HF90</accession>
<keyword evidence="2 6" id="KW-0031">Aminopeptidase</keyword>
<evidence type="ECO:0000313" key="9">
    <source>
        <dbReference type="Proteomes" id="UP000178098"/>
    </source>
</evidence>
<dbReference type="PRINTS" id="PR00599">
    <property type="entry name" value="MAPEPTIDASE"/>
</dbReference>
<feature type="domain" description="Peptidase M24" evidence="7">
    <location>
        <begin position="12"/>
        <end position="223"/>
    </location>
</feature>
<organism evidence="8 9">
    <name type="scientific">Candidatus Roizmanbacteria bacterium RIFCSPHIGHO2_02_FULL_43_11</name>
    <dbReference type="NCBI Taxonomy" id="1802043"/>
    <lineage>
        <taxon>Bacteria</taxon>
        <taxon>Candidatus Roizmaniibacteriota</taxon>
    </lineage>
</organism>
<dbReference type="InterPro" id="IPR036005">
    <property type="entry name" value="Creatinase/aminopeptidase-like"/>
</dbReference>
<dbReference type="GO" id="GO:0070006">
    <property type="term" value="F:metalloaminopeptidase activity"/>
    <property type="evidence" value="ECO:0007669"/>
    <property type="project" value="InterPro"/>
</dbReference>
<gene>
    <name evidence="8" type="ORF">A3D08_01985</name>
</gene>
<comment type="cofactor">
    <cofactor evidence="6">
        <name>Co(2+)</name>
        <dbReference type="ChEBI" id="CHEBI:48828"/>
    </cofactor>
    <cofactor evidence="6">
        <name>Zn(2+)</name>
        <dbReference type="ChEBI" id="CHEBI:29105"/>
    </cofactor>
    <cofactor evidence="6">
        <name>Mn(2+)</name>
        <dbReference type="ChEBI" id="CHEBI:29035"/>
    </cofactor>
    <cofactor evidence="6">
        <name>Fe(2+)</name>
        <dbReference type="ChEBI" id="CHEBI:29033"/>
    </cofactor>
    <text evidence="6">Binds 2 divalent metal cations per subunit. Has a high-affinity and a low affinity metal-binding site. The true nature of the physiological cofactor is under debate. The enzyme is active with cobalt, zinc, manganese or divalent iron ions.</text>
</comment>
<proteinExistence type="inferred from homology"/>
<dbReference type="Pfam" id="PF00557">
    <property type="entry name" value="Peptidase_M24"/>
    <property type="match status" value="1"/>
</dbReference>
<dbReference type="InterPro" id="IPR000994">
    <property type="entry name" value="Pept_M24"/>
</dbReference>
<dbReference type="GO" id="GO:0006508">
    <property type="term" value="P:proteolysis"/>
    <property type="evidence" value="ECO:0007669"/>
    <property type="project" value="UniProtKB-KW"/>
</dbReference>
<evidence type="ECO:0000256" key="2">
    <source>
        <dbReference type="ARBA" id="ARBA00022438"/>
    </source>
</evidence>
<dbReference type="PANTHER" id="PTHR43330:SF27">
    <property type="entry name" value="METHIONINE AMINOPEPTIDASE"/>
    <property type="match status" value="1"/>
</dbReference>
<dbReference type="PANTHER" id="PTHR43330">
    <property type="entry name" value="METHIONINE AMINOPEPTIDASE"/>
    <property type="match status" value="1"/>
</dbReference>
<keyword evidence="4 6" id="KW-0479">Metal-binding</keyword>
<dbReference type="EMBL" id="MFZT01000047">
    <property type="protein sequence ID" value="OGK29452.1"/>
    <property type="molecule type" value="Genomic_DNA"/>
</dbReference>
<protein>
    <recommendedName>
        <fullName evidence="6">Methionine aminopeptidase</fullName>
        <ecNumber evidence="6">3.4.11.18</ecNumber>
    </recommendedName>
</protein>
<sequence length="248" mass="27411">MIRFKSEKEIQDMRIGGKMLHEVILFAEKNARSGITTLELNNILEKKILSLGGEPGFKKVHGYSWASCICINEQIVHTPPSERVIKDGDVVTIDIGVFYNGLHTDSATTIQVPPNDSNVTHFLETGRKALHKAIKVAYGGNRIGHISLAFQSTIEEQGYSIVKELTGHGVGTELHEDPYIPCFLDKPLEKTLKLQQGMTLALEVMYTMGKSEITHESGGWSIRSADHSVAATFEASVALMEKETFILT</sequence>
<evidence type="ECO:0000256" key="4">
    <source>
        <dbReference type="ARBA" id="ARBA00022723"/>
    </source>
</evidence>
<keyword evidence="3 6" id="KW-0645">Protease</keyword>
<comment type="caution">
    <text evidence="8">The sequence shown here is derived from an EMBL/GenBank/DDBJ whole genome shotgun (WGS) entry which is preliminary data.</text>
</comment>
<dbReference type="NCBIfam" id="TIGR00500">
    <property type="entry name" value="met_pdase_I"/>
    <property type="match status" value="1"/>
</dbReference>
<dbReference type="EC" id="3.4.11.18" evidence="6"/>
<dbReference type="Gene3D" id="3.90.230.10">
    <property type="entry name" value="Creatinase/methionine aminopeptidase superfamily"/>
    <property type="match status" value="1"/>
</dbReference>
<evidence type="ECO:0000256" key="6">
    <source>
        <dbReference type="RuleBase" id="RU003653"/>
    </source>
</evidence>
<reference evidence="8 9" key="1">
    <citation type="journal article" date="2016" name="Nat. Commun.">
        <title>Thousands of microbial genomes shed light on interconnected biogeochemical processes in an aquifer system.</title>
        <authorList>
            <person name="Anantharaman K."/>
            <person name="Brown C.T."/>
            <person name="Hug L.A."/>
            <person name="Sharon I."/>
            <person name="Castelle C.J."/>
            <person name="Probst A.J."/>
            <person name="Thomas B.C."/>
            <person name="Singh A."/>
            <person name="Wilkins M.J."/>
            <person name="Karaoz U."/>
            <person name="Brodie E.L."/>
            <person name="Williams K.H."/>
            <person name="Hubbard S.S."/>
            <person name="Banfield J.F."/>
        </authorList>
    </citation>
    <scope>NUCLEOTIDE SEQUENCE [LARGE SCALE GENOMIC DNA]</scope>
</reference>
<dbReference type="SUPFAM" id="SSF55920">
    <property type="entry name" value="Creatinase/aminopeptidase"/>
    <property type="match status" value="1"/>
</dbReference>
<dbReference type="InterPro" id="IPR002467">
    <property type="entry name" value="Pept_M24A_MAP1"/>
</dbReference>
<dbReference type="AlphaFoldDB" id="A0A1F7HF90"/>
<dbReference type="Proteomes" id="UP000178098">
    <property type="component" value="Unassembled WGS sequence"/>
</dbReference>
<evidence type="ECO:0000256" key="1">
    <source>
        <dbReference type="ARBA" id="ARBA00002521"/>
    </source>
</evidence>
<comment type="function">
    <text evidence="1">Removes the N-terminal methionine from nascent proteins. The N-terminal methionine is often cleaved when the second residue in the primary sequence is small and uncharged (Met-Ala-, Cys, Gly, Pro, Ser, Thr, or Val). Requires deformylation of the N(alpha)-formylated initiator methionine before it can be hydrolyzed.</text>
</comment>
<dbReference type="InterPro" id="IPR001714">
    <property type="entry name" value="Pept_M24_MAP"/>
</dbReference>
<dbReference type="GO" id="GO:0005829">
    <property type="term" value="C:cytosol"/>
    <property type="evidence" value="ECO:0007669"/>
    <property type="project" value="TreeGrafter"/>
</dbReference>